<comment type="caution">
    <text evidence="1">The sequence shown here is derived from an EMBL/GenBank/DDBJ whole genome shotgun (WGS) entry which is preliminary data.</text>
</comment>
<dbReference type="Proteomes" id="UP000193144">
    <property type="component" value="Unassembled WGS sequence"/>
</dbReference>
<dbReference type="PANTHER" id="PTHR38663:SF1">
    <property type="entry name" value="L-ORNITHINE N(5)-MONOOXYGENASE"/>
    <property type="match status" value="1"/>
</dbReference>
<name>A0A1Y1Z4Z9_9PLEO</name>
<organism evidence="1 2">
    <name type="scientific">Clohesyomyces aquaticus</name>
    <dbReference type="NCBI Taxonomy" id="1231657"/>
    <lineage>
        <taxon>Eukaryota</taxon>
        <taxon>Fungi</taxon>
        <taxon>Dikarya</taxon>
        <taxon>Ascomycota</taxon>
        <taxon>Pezizomycotina</taxon>
        <taxon>Dothideomycetes</taxon>
        <taxon>Pleosporomycetidae</taxon>
        <taxon>Pleosporales</taxon>
        <taxon>Lindgomycetaceae</taxon>
        <taxon>Clohesyomyces</taxon>
    </lineage>
</organism>
<accession>A0A1Y1Z4Z9</accession>
<evidence type="ECO:0000313" key="1">
    <source>
        <dbReference type="EMBL" id="ORY05047.1"/>
    </source>
</evidence>
<proteinExistence type="predicted"/>
<gene>
    <name evidence="1" type="ORF">BCR34DRAFT_572249</name>
</gene>
<sequence>MRNKRIDLLVLDADGDEWMCRWRRLSETFAIDHLRSPMFLHVDPAERGGLLGFAHKTAREHELVSLTDCIGKEVSKHRCQKK</sequence>
<reference evidence="1 2" key="1">
    <citation type="submission" date="2016-07" db="EMBL/GenBank/DDBJ databases">
        <title>Pervasive Adenine N6-methylation of Active Genes in Fungi.</title>
        <authorList>
            <consortium name="DOE Joint Genome Institute"/>
            <person name="Mondo S.J."/>
            <person name="Dannebaum R.O."/>
            <person name="Kuo R.C."/>
            <person name="Labutti K."/>
            <person name="Haridas S."/>
            <person name="Kuo A."/>
            <person name="Salamov A."/>
            <person name="Ahrendt S.R."/>
            <person name="Lipzen A."/>
            <person name="Sullivan W."/>
            <person name="Andreopoulos W.B."/>
            <person name="Clum A."/>
            <person name="Lindquist E."/>
            <person name="Daum C."/>
            <person name="Ramamoorthy G.K."/>
            <person name="Gryganskyi A."/>
            <person name="Culley D."/>
            <person name="Magnuson J.K."/>
            <person name="James T.Y."/>
            <person name="O'Malley M.A."/>
            <person name="Stajich J.E."/>
            <person name="Spatafora J.W."/>
            <person name="Visel A."/>
            <person name="Grigoriev I.V."/>
        </authorList>
    </citation>
    <scope>NUCLEOTIDE SEQUENCE [LARGE SCALE GENOMIC DNA]</scope>
    <source>
        <strain evidence="1 2">CBS 115471</strain>
    </source>
</reference>
<protein>
    <submittedName>
        <fullName evidence="1">Uncharacterized protein</fullName>
    </submittedName>
</protein>
<keyword evidence="2" id="KW-1185">Reference proteome</keyword>
<dbReference type="AlphaFoldDB" id="A0A1Y1Z4Z9"/>
<dbReference type="EMBL" id="MCFA01000129">
    <property type="protein sequence ID" value="ORY05047.1"/>
    <property type="molecule type" value="Genomic_DNA"/>
</dbReference>
<dbReference type="OrthoDB" id="76038at2759"/>
<dbReference type="PANTHER" id="PTHR38663">
    <property type="match status" value="1"/>
</dbReference>
<evidence type="ECO:0000313" key="2">
    <source>
        <dbReference type="Proteomes" id="UP000193144"/>
    </source>
</evidence>